<evidence type="ECO:0000313" key="2">
    <source>
        <dbReference type="Proteomes" id="UP000050525"/>
    </source>
</evidence>
<proteinExistence type="predicted"/>
<keyword evidence="2" id="KW-1185">Reference proteome</keyword>
<dbReference type="Proteomes" id="UP000050525">
    <property type="component" value="Unassembled WGS sequence"/>
</dbReference>
<reference evidence="1 2" key="1">
    <citation type="journal article" date="2012" name="Genome Biol.">
        <title>Sequencing three crocodilian genomes to illuminate the evolution of archosaurs and amniotes.</title>
        <authorList>
            <person name="St John J.A."/>
            <person name="Braun E.L."/>
            <person name="Isberg S.R."/>
            <person name="Miles L.G."/>
            <person name="Chong A.Y."/>
            <person name="Gongora J."/>
            <person name="Dalzell P."/>
            <person name="Moran C."/>
            <person name="Bed'hom B."/>
            <person name="Abzhanov A."/>
            <person name="Burgess S.C."/>
            <person name="Cooksey A.M."/>
            <person name="Castoe T.A."/>
            <person name="Crawford N.G."/>
            <person name="Densmore L.D."/>
            <person name="Drew J.C."/>
            <person name="Edwards S.V."/>
            <person name="Faircloth B.C."/>
            <person name="Fujita M.K."/>
            <person name="Greenwold M.J."/>
            <person name="Hoffmann F.G."/>
            <person name="Howard J.M."/>
            <person name="Iguchi T."/>
            <person name="Janes D.E."/>
            <person name="Khan S.Y."/>
            <person name="Kohno S."/>
            <person name="de Koning A.J."/>
            <person name="Lance S.L."/>
            <person name="McCarthy F.M."/>
            <person name="McCormack J.E."/>
            <person name="Merchant M.E."/>
            <person name="Peterson D.G."/>
            <person name="Pollock D.D."/>
            <person name="Pourmand N."/>
            <person name="Raney B.J."/>
            <person name="Roessler K.A."/>
            <person name="Sanford J.R."/>
            <person name="Sawyer R.H."/>
            <person name="Schmidt C.J."/>
            <person name="Triplett E.W."/>
            <person name="Tuberville T.D."/>
            <person name="Venegas-Anaya M."/>
            <person name="Howard J.T."/>
            <person name="Jarvis E.D."/>
            <person name="Guillette L.J.Jr."/>
            <person name="Glenn T.C."/>
            <person name="Green R.E."/>
            <person name="Ray D.A."/>
        </authorList>
    </citation>
    <scope>NUCLEOTIDE SEQUENCE [LARGE SCALE GENOMIC DNA]</scope>
    <source>
        <strain evidence="1">KSC_2009_1</strain>
    </source>
</reference>
<gene>
    <name evidence="1" type="ORF">Y1Q_0020845</name>
</gene>
<organism evidence="1 2">
    <name type="scientific">Alligator mississippiensis</name>
    <name type="common">American alligator</name>
    <dbReference type="NCBI Taxonomy" id="8496"/>
    <lineage>
        <taxon>Eukaryota</taxon>
        <taxon>Metazoa</taxon>
        <taxon>Chordata</taxon>
        <taxon>Craniata</taxon>
        <taxon>Vertebrata</taxon>
        <taxon>Euteleostomi</taxon>
        <taxon>Archelosauria</taxon>
        <taxon>Archosauria</taxon>
        <taxon>Crocodylia</taxon>
        <taxon>Alligatoridae</taxon>
        <taxon>Alligatorinae</taxon>
        <taxon>Alligator</taxon>
    </lineage>
</organism>
<dbReference type="EMBL" id="AKHW03002907">
    <property type="protein sequence ID" value="KYO36800.1"/>
    <property type="molecule type" value="Genomic_DNA"/>
</dbReference>
<accession>A0A151NJ65</accession>
<dbReference type="AlphaFoldDB" id="A0A151NJ65"/>
<evidence type="ECO:0000313" key="1">
    <source>
        <dbReference type="EMBL" id="KYO36800.1"/>
    </source>
</evidence>
<sequence length="88" mass="10211">MERDLMYMKRLYNVGTSTNEDGVEILEQHIYHHQHLILQQVPVLIDCWGQHKEWGCYRSCPGKPEEALVGMNTYGPQWDYANPCTGSV</sequence>
<comment type="caution">
    <text evidence="1">The sequence shown here is derived from an EMBL/GenBank/DDBJ whole genome shotgun (WGS) entry which is preliminary data.</text>
</comment>
<name>A0A151NJ65_ALLMI</name>
<protein>
    <submittedName>
        <fullName evidence="1">Uncharacterized protein</fullName>
    </submittedName>
</protein>